<evidence type="ECO:0000313" key="2">
    <source>
        <dbReference type="EMBL" id="CAG8511500.1"/>
    </source>
</evidence>
<evidence type="ECO:0000256" key="1">
    <source>
        <dbReference type="SAM" id="MobiDB-lite"/>
    </source>
</evidence>
<accession>A0A9N8ZYE6</accession>
<dbReference type="SUPFAM" id="SSF48371">
    <property type="entry name" value="ARM repeat"/>
    <property type="match status" value="1"/>
</dbReference>
<dbReference type="InterPro" id="IPR016024">
    <property type="entry name" value="ARM-type_fold"/>
</dbReference>
<sequence>MADDLSNHPNSVFLNLEDLFNQLNTSNEISRDPLEASDVVELIVQFMQLNDTQSYHPVDYQCLRALANFCIYNVNRQKILDSGGINTVLICLQKKKDLETIRGACAVLLNAGLHYDNATSEDVDIIENIVEILESVAIDSDEVQQILVKDKLFGSLLDFLEYSKPPEGCSQRIDKSYGESKAAVLKVIVSTTMSAENKDIIGSCGVIGATSPLLEKDTVQPVQFVVVGIFKHLSSQNVKNSVKIILGENKDDVEKPLTRLLNLIKHTDDLPILSEGTRVLVNLVKNMWVENPHTILDSNPALNILTSTNNEELDDNTTSQSTNHSVVNNEKIPSNSSSVEIQQEQSSISPLLKSLLDMILIERDKYADEIECN</sequence>
<dbReference type="Gene3D" id="1.25.10.10">
    <property type="entry name" value="Leucine-rich Repeat Variant"/>
    <property type="match status" value="1"/>
</dbReference>
<reference evidence="2" key="1">
    <citation type="submission" date="2021-06" db="EMBL/GenBank/DDBJ databases">
        <authorList>
            <person name="Kallberg Y."/>
            <person name="Tangrot J."/>
            <person name="Rosling A."/>
        </authorList>
    </citation>
    <scope>NUCLEOTIDE SEQUENCE</scope>
    <source>
        <strain evidence="2">IN212</strain>
    </source>
</reference>
<dbReference type="AlphaFoldDB" id="A0A9N8ZYE6"/>
<dbReference type="PANTHER" id="PTHR10957">
    <property type="entry name" value="RAP1 GTPASE-GDP DISSOCIATION STIMULATOR 1"/>
    <property type="match status" value="1"/>
</dbReference>
<gene>
    <name evidence="2" type="ORF">RFULGI_LOCUS2918</name>
</gene>
<name>A0A9N8ZYE6_9GLOM</name>
<dbReference type="EMBL" id="CAJVPZ010002373">
    <property type="protein sequence ID" value="CAG8511500.1"/>
    <property type="molecule type" value="Genomic_DNA"/>
</dbReference>
<organism evidence="2 3">
    <name type="scientific">Racocetra fulgida</name>
    <dbReference type="NCBI Taxonomy" id="60492"/>
    <lineage>
        <taxon>Eukaryota</taxon>
        <taxon>Fungi</taxon>
        <taxon>Fungi incertae sedis</taxon>
        <taxon>Mucoromycota</taxon>
        <taxon>Glomeromycotina</taxon>
        <taxon>Glomeromycetes</taxon>
        <taxon>Diversisporales</taxon>
        <taxon>Gigasporaceae</taxon>
        <taxon>Racocetra</taxon>
    </lineage>
</organism>
<feature type="compositionally biased region" description="Polar residues" evidence="1">
    <location>
        <begin position="311"/>
        <end position="333"/>
    </location>
</feature>
<keyword evidence="3" id="KW-1185">Reference proteome</keyword>
<dbReference type="InterPro" id="IPR040144">
    <property type="entry name" value="RAP1GDS1"/>
</dbReference>
<dbReference type="InterPro" id="IPR011989">
    <property type="entry name" value="ARM-like"/>
</dbReference>
<proteinExistence type="predicted"/>
<feature type="region of interest" description="Disordered" evidence="1">
    <location>
        <begin position="311"/>
        <end position="337"/>
    </location>
</feature>
<dbReference type="Proteomes" id="UP000789396">
    <property type="component" value="Unassembled WGS sequence"/>
</dbReference>
<comment type="caution">
    <text evidence="2">The sequence shown here is derived from an EMBL/GenBank/DDBJ whole genome shotgun (WGS) entry which is preliminary data.</text>
</comment>
<dbReference type="GO" id="GO:0005085">
    <property type="term" value="F:guanyl-nucleotide exchange factor activity"/>
    <property type="evidence" value="ECO:0007669"/>
    <property type="project" value="InterPro"/>
</dbReference>
<protein>
    <submittedName>
        <fullName evidence="2">1230_t:CDS:1</fullName>
    </submittedName>
</protein>
<dbReference type="OrthoDB" id="26149at2759"/>
<evidence type="ECO:0000313" key="3">
    <source>
        <dbReference type="Proteomes" id="UP000789396"/>
    </source>
</evidence>